<reference evidence="4" key="2">
    <citation type="submission" date="2025-08" db="UniProtKB">
        <authorList>
            <consortium name="RefSeq"/>
        </authorList>
    </citation>
    <scope>IDENTIFICATION</scope>
    <source>
        <tissue evidence="4">Blood</tissue>
    </source>
</reference>
<name>A0A2D0SQ94_ICTPU</name>
<protein>
    <submittedName>
        <fullName evidence="4">Golgin subfamily A member 6-like protein 3 isoform X1</fullName>
    </submittedName>
</protein>
<gene>
    <name evidence="4" type="primary">LOC108277072</name>
</gene>
<feature type="transmembrane region" description="Helical" evidence="2">
    <location>
        <begin position="20"/>
        <end position="37"/>
    </location>
</feature>
<evidence type="ECO:0000256" key="2">
    <source>
        <dbReference type="SAM" id="Phobius"/>
    </source>
</evidence>
<organism evidence="3 4">
    <name type="scientific">Ictalurus punctatus</name>
    <name type="common">Channel catfish</name>
    <name type="synonym">Silurus punctatus</name>
    <dbReference type="NCBI Taxonomy" id="7998"/>
    <lineage>
        <taxon>Eukaryota</taxon>
        <taxon>Metazoa</taxon>
        <taxon>Chordata</taxon>
        <taxon>Craniata</taxon>
        <taxon>Vertebrata</taxon>
        <taxon>Euteleostomi</taxon>
        <taxon>Actinopterygii</taxon>
        <taxon>Neopterygii</taxon>
        <taxon>Teleostei</taxon>
        <taxon>Ostariophysi</taxon>
        <taxon>Siluriformes</taxon>
        <taxon>Ictaluridae</taxon>
        <taxon>Ictalurus</taxon>
    </lineage>
</organism>
<feature type="coiled-coil region" evidence="1">
    <location>
        <begin position="211"/>
        <end position="245"/>
    </location>
</feature>
<proteinExistence type="predicted"/>
<dbReference type="OrthoDB" id="10255522at2759"/>
<dbReference type="SUPFAM" id="SSF90257">
    <property type="entry name" value="Myosin rod fragments"/>
    <property type="match status" value="1"/>
</dbReference>
<dbReference type="GeneID" id="108277072"/>
<dbReference type="Proteomes" id="UP000221080">
    <property type="component" value="Chromosome 16"/>
</dbReference>
<dbReference type="AlphaFoldDB" id="A0A2D0SQ94"/>
<accession>A0A2D0SQ94</accession>
<keyword evidence="2" id="KW-0472">Membrane</keyword>
<feature type="transmembrane region" description="Helical" evidence="2">
    <location>
        <begin position="291"/>
        <end position="307"/>
    </location>
</feature>
<dbReference type="KEGG" id="ipu:108277072"/>
<dbReference type="RefSeq" id="XP_017344873.1">
    <property type="nucleotide sequence ID" value="XM_017489384.3"/>
</dbReference>
<keyword evidence="2" id="KW-1133">Transmembrane helix</keyword>
<dbReference type="Gene3D" id="1.20.5.4090">
    <property type="match status" value="2"/>
</dbReference>
<keyword evidence="2" id="KW-0812">Transmembrane</keyword>
<keyword evidence="1" id="KW-0175">Coiled coil</keyword>
<reference evidence="3" key="1">
    <citation type="journal article" date="2016" name="Nat. Commun.">
        <title>The channel catfish genome sequence provides insights into the evolution of scale formation in teleosts.</title>
        <authorList>
            <person name="Liu Z."/>
            <person name="Liu S."/>
            <person name="Yao J."/>
            <person name="Bao L."/>
            <person name="Zhang J."/>
            <person name="Li Y."/>
            <person name="Jiang C."/>
            <person name="Sun L."/>
            <person name="Wang R."/>
            <person name="Zhang Y."/>
            <person name="Zhou T."/>
            <person name="Zeng Q."/>
            <person name="Fu Q."/>
            <person name="Gao S."/>
            <person name="Li N."/>
            <person name="Koren S."/>
            <person name="Jiang Y."/>
            <person name="Zimin A."/>
            <person name="Xu P."/>
            <person name="Phillippy A.M."/>
            <person name="Geng X."/>
            <person name="Song L."/>
            <person name="Sun F."/>
            <person name="Li C."/>
            <person name="Wang X."/>
            <person name="Chen A."/>
            <person name="Jin Y."/>
            <person name="Yuan Z."/>
            <person name="Yang Y."/>
            <person name="Tan S."/>
            <person name="Peatman E."/>
            <person name="Lu J."/>
            <person name="Qin Z."/>
            <person name="Dunham R."/>
            <person name="Li Z."/>
            <person name="Sonstegard T."/>
            <person name="Feng J."/>
            <person name="Danzmann R.G."/>
            <person name="Schroeder S."/>
            <person name="Scheffler B."/>
            <person name="Duke M.V."/>
            <person name="Ballard L."/>
            <person name="Kucuktas H."/>
            <person name="Kaltenboeck L."/>
            <person name="Liu H."/>
            <person name="Armbruster J."/>
            <person name="Xie Y."/>
            <person name="Kirby M.L."/>
            <person name="Tian Y."/>
            <person name="Flanagan M.E."/>
            <person name="Mu W."/>
            <person name="Waldbieser G.C."/>
        </authorList>
    </citation>
    <scope>NUCLEOTIDE SEQUENCE [LARGE SCALE GENOMIC DNA]</scope>
    <source>
        <strain evidence="3">SDA103</strain>
    </source>
</reference>
<evidence type="ECO:0000313" key="3">
    <source>
        <dbReference type="Proteomes" id="UP000221080"/>
    </source>
</evidence>
<evidence type="ECO:0000256" key="1">
    <source>
        <dbReference type="SAM" id="Coils"/>
    </source>
</evidence>
<evidence type="ECO:0000313" key="4">
    <source>
        <dbReference type="RefSeq" id="XP_017344873.1"/>
    </source>
</evidence>
<keyword evidence="3" id="KW-1185">Reference proteome</keyword>
<feature type="coiled-coil region" evidence="1">
    <location>
        <begin position="73"/>
        <end position="156"/>
    </location>
</feature>
<sequence>MNKFLSALDTSVADAPLRPLLYTAGAAATAAGIYYYVKRDGKTTTSDSEVTTEDPVCDWATEPALLQPMEVPLDQVTNAVTEAEEKIQKLVMSNTQLEERVRELEELLCEARRDGMKSKASQAEAEEKHQKAEETITQLEEEKSDLTKQVESLLETVQNRGHLLSETHRECETLLMNGCERDQEADSILQVENKKMKKTLMDKEELLKVFLIEAEEKHQKALETIAQLEVDKSDLTKQLETLQDMWILLGEAHRECDKLKAEETMLSQLEVVKSDQKDQVSHGIVQNMEHLLTAFILILFFLSLFIIRTKCLSSTT</sequence>